<sequence>MEQILKQKSQVYQTYKDFMQKYLDLGHMNEVKEKENDNEAFYLPHHPIIKEKGSTTKLRVIFNASQKQQQIYGSLKGISIVTWGSRQTGFLNEYQSVFQETEVITEKFKLRVNPEHLRVLVLLKRVFSHLCKDVQCELENMVNQDIVTKINLDTDWVHSMVIERKKSGIIQICLDPRKLNEALDTITFNLFGSLVG</sequence>
<keyword evidence="2" id="KW-1185">Reference proteome</keyword>
<accession>A0ABY6KVB0</accession>
<organism evidence="1 2">
    <name type="scientific">Cordylochernes scorpioides</name>
    <dbReference type="NCBI Taxonomy" id="51811"/>
    <lineage>
        <taxon>Eukaryota</taxon>
        <taxon>Metazoa</taxon>
        <taxon>Ecdysozoa</taxon>
        <taxon>Arthropoda</taxon>
        <taxon>Chelicerata</taxon>
        <taxon>Arachnida</taxon>
        <taxon>Pseudoscorpiones</taxon>
        <taxon>Cheliferoidea</taxon>
        <taxon>Chernetidae</taxon>
        <taxon>Cordylochernes</taxon>
    </lineage>
</organism>
<evidence type="ECO:0000313" key="2">
    <source>
        <dbReference type="Proteomes" id="UP001235939"/>
    </source>
</evidence>
<name>A0ABY6KVB0_9ARAC</name>
<evidence type="ECO:0000313" key="1">
    <source>
        <dbReference type="EMBL" id="UYV72801.1"/>
    </source>
</evidence>
<dbReference type="Gene3D" id="3.10.10.10">
    <property type="entry name" value="HIV Type 1 Reverse Transcriptase, subunit A, domain 1"/>
    <property type="match status" value="1"/>
</dbReference>
<gene>
    <name evidence="1" type="ORF">LAZ67_10000794</name>
</gene>
<dbReference type="EMBL" id="CP092872">
    <property type="protein sequence ID" value="UYV72801.1"/>
    <property type="molecule type" value="Genomic_DNA"/>
</dbReference>
<protein>
    <submittedName>
        <fullName evidence="1">Uncharacterized protein</fullName>
    </submittedName>
</protein>
<dbReference type="Proteomes" id="UP001235939">
    <property type="component" value="Chromosome 10"/>
</dbReference>
<proteinExistence type="predicted"/>
<reference evidence="1 2" key="1">
    <citation type="submission" date="2022-01" db="EMBL/GenBank/DDBJ databases">
        <title>A chromosomal length assembly of Cordylochernes scorpioides.</title>
        <authorList>
            <person name="Zeh D."/>
            <person name="Zeh J."/>
        </authorList>
    </citation>
    <scope>NUCLEOTIDE SEQUENCE [LARGE SCALE GENOMIC DNA]</scope>
    <source>
        <strain evidence="1">IN4F17</strain>
        <tissue evidence="1">Whole Body</tissue>
    </source>
</reference>